<dbReference type="EMBL" id="VVYY01000050">
    <property type="protein sequence ID" value="KAA5391169.1"/>
    <property type="molecule type" value="Genomic_DNA"/>
</dbReference>
<dbReference type="GO" id="GO:0006260">
    <property type="term" value="P:DNA replication"/>
    <property type="evidence" value="ECO:0007669"/>
    <property type="project" value="UniProtKB-KW"/>
</dbReference>
<dbReference type="Proteomes" id="UP000481616">
    <property type="component" value="Unassembled WGS sequence"/>
</dbReference>
<keyword evidence="2" id="KW-0235">DNA replication</keyword>
<dbReference type="GO" id="GO:0003677">
    <property type="term" value="F:DNA binding"/>
    <property type="evidence" value="ECO:0007669"/>
    <property type="project" value="InterPro"/>
</dbReference>
<protein>
    <recommendedName>
        <fullName evidence="5">Replication protein</fullName>
    </recommendedName>
</protein>
<organism evidence="3 4">
    <name type="scientific">Phocaeicola dorei</name>
    <dbReference type="NCBI Taxonomy" id="357276"/>
    <lineage>
        <taxon>Bacteria</taxon>
        <taxon>Pseudomonadati</taxon>
        <taxon>Bacteroidota</taxon>
        <taxon>Bacteroidia</taxon>
        <taxon>Bacteroidales</taxon>
        <taxon>Bacteroidaceae</taxon>
        <taxon>Phocaeicola</taxon>
    </lineage>
</organism>
<feature type="non-terminal residue" evidence="3">
    <location>
        <position position="288"/>
    </location>
</feature>
<evidence type="ECO:0000256" key="1">
    <source>
        <dbReference type="ARBA" id="ARBA00008909"/>
    </source>
</evidence>
<proteinExistence type="inferred from homology"/>
<dbReference type="Pfam" id="PF01446">
    <property type="entry name" value="Rep_1"/>
    <property type="match status" value="1"/>
</dbReference>
<gene>
    <name evidence="3" type="ORF">F2Y58_24010</name>
</gene>
<reference evidence="3 4" key="1">
    <citation type="journal article" date="2019" name="Nat. Med.">
        <title>A library of human gut bacterial isolates paired with longitudinal multiomics data enables mechanistic microbiome research.</title>
        <authorList>
            <person name="Poyet M."/>
            <person name="Groussin M."/>
            <person name="Gibbons S.M."/>
            <person name="Avila-Pacheco J."/>
            <person name="Jiang X."/>
            <person name="Kearney S.M."/>
            <person name="Perrotta A.R."/>
            <person name="Berdy B."/>
            <person name="Zhao S."/>
            <person name="Lieberman T.D."/>
            <person name="Swanson P.K."/>
            <person name="Smith M."/>
            <person name="Roesemann S."/>
            <person name="Alexander J.E."/>
            <person name="Rich S.A."/>
            <person name="Livny J."/>
            <person name="Vlamakis H."/>
            <person name="Clish C."/>
            <person name="Bullock K."/>
            <person name="Deik A."/>
            <person name="Scott J."/>
            <person name="Pierce K.A."/>
            <person name="Xavier R.J."/>
            <person name="Alm E.J."/>
        </authorList>
    </citation>
    <scope>NUCLEOTIDE SEQUENCE [LARGE SCALE GENOMIC DNA]</scope>
    <source>
        <strain evidence="3 4">BIOML-A1</strain>
    </source>
</reference>
<evidence type="ECO:0000313" key="3">
    <source>
        <dbReference type="EMBL" id="KAA5391169.1"/>
    </source>
</evidence>
<evidence type="ECO:0008006" key="5">
    <source>
        <dbReference type="Google" id="ProtNLM"/>
    </source>
</evidence>
<evidence type="ECO:0000313" key="4">
    <source>
        <dbReference type="Proteomes" id="UP000481616"/>
    </source>
</evidence>
<evidence type="ECO:0000256" key="2">
    <source>
        <dbReference type="ARBA" id="ARBA00022705"/>
    </source>
</evidence>
<dbReference type="InterPro" id="IPR000989">
    <property type="entry name" value="Rep"/>
</dbReference>
<accession>A0A4V1YW32</accession>
<comment type="similarity">
    <text evidence="1">Belongs to the Gram-positive plasmids replication protein type 1 family.</text>
</comment>
<comment type="caution">
    <text evidence="3">The sequence shown here is derived from an EMBL/GenBank/DDBJ whole genome shotgun (WGS) entry which is preliminary data.</text>
</comment>
<name>A0A4V1YW32_9BACT</name>
<dbReference type="AlphaFoldDB" id="A0A4V1YW32"/>
<dbReference type="RefSeq" id="WP_130054659.1">
    <property type="nucleotide sequence ID" value="NZ_RCXK01000054.1"/>
</dbReference>
<sequence>MCKDRTNITNCKESPLKNGSDSLKKKAKVKIISHNFTRKLSEKNPDSKLMKAYMDAHVCSNVYTVQGGKAHSHYCHRAFCPICQRIQTAQNVKKFLPVMKYLASEGREFYFVTLTLQNCVTDDARVLRDFMRRCNRMWADGIRTKHKFRSLGISGVIKKECTYHVVKKDLFSFHYHFHIIVDSLEAAKYVVAQWKKLHGSTVADARFQKYKKIEDFENAAIEVFKYASKASVSKSKGRDGKKKIQINYKALDMIYTAMHGMQRMSSFGQFRTMIGDEALNDFRDEDLV</sequence>